<evidence type="ECO:0000313" key="2">
    <source>
        <dbReference type="EMBL" id="MFC4716130.1"/>
    </source>
</evidence>
<keyword evidence="1" id="KW-1133">Transmembrane helix</keyword>
<dbReference type="EMBL" id="JBHSHE010000035">
    <property type="protein sequence ID" value="MFC4716130.1"/>
    <property type="molecule type" value="Genomic_DNA"/>
</dbReference>
<reference evidence="3" key="1">
    <citation type="journal article" date="2019" name="Int. J. Syst. Evol. Microbiol.">
        <title>The Global Catalogue of Microorganisms (GCM) 10K type strain sequencing project: providing services to taxonomists for standard genome sequencing and annotation.</title>
        <authorList>
            <consortium name="The Broad Institute Genomics Platform"/>
            <consortium name="The Broad Institute Genome Sequencing Center for Infectious Disease"/>
            <person name="Wu L."/>
            <person name="Ma J."/>
        </authorList>
    </citation>
    <scope>NUCLEOTIDE SEQUENCE [LARGE SCALE GENOMIC DNA]</scope>
    <source>
        <strain evidence="3">CGMCC 1.12849</strain>
    </source>
</reference>
<keyword evidence="1" id="KW-0472">Membrane</keyword>
<comment type="caution">
    <text evidence="2">The sequence shown here is derived from an EMBL/GenBank/DDBJ whole genome shotgun (WGS) entry which is preliminary data.</text>
</comment>
<organism evidence="2 3">
    <name type="scientific">Glutamicibacter bergerei</name>
    <dbReference type="NCBI Taxonomy" id="256702"/>
    <lineage>
        <taxon>Bacteria</taxon>
        <taxon>Bacillati</taxon>
        <taxon>Actinomycetota</taxon>
        <taxon>Actinomycetes</taxon>
        <taxon>Micrococcales</taxon>
        <taxon>Micrococcaceae</taxon>
        <taxon>Glutamicibacter</taxon>
    </lineage>
</organism>
<feature type="transmembrane region" description="Helical" evidence="1">
    <location>
        <begin position="21"/>
        <end position="43"/>
    </location>
</feature>
<keyword evidence="3" id="KW-1185">Reference proteome</keyword>
<gene>
    <name evidence="2" type="ORF">ACFO7V_08260</name>
</gene>
<name>A0ABV9MLV2_9MICC</name>
<accession>A0ABV9MLV2</accession>
<protein>
    <submittedName>
        <fullName evidence="2">Uncharacterized protein</fullName>
    </submittedName>
</protein>
<evidence type="ECO:0000256" key="1">
    <source>
        <dbReference type="SAM" id="Phobius"/>
    </source>
</evidence>
<proteinExistence type="predicted"/>
<dbReference type="Proteomes" id="UP001595884">
    <property type="component" value="Unassembled WGS sequence"/>
</dbReference>
<sequence>MTPHIQRTAHSAVQHHGGGGVIFGGIGAILLFTAFAVMLAIQSLDWEPLLIGISMGVSTLLFGVVYHFTH</sequence>
<keyword evidence="1" id="KW-0812">Transmembrane</keyword>
<evidence type="ECO:0000313" key="3">
    <source>
        <dbReference type="Proteomes" id="UP001595884"/>
    </source>
</evidence>
<feature type="transmembrane region" description="Helical" evidence="1">
    <location>
        <begin position="49"/>
        <end position="68"/>
    </location>
</feature>